<dbReference type="Pfam" id="PF01227">
    <property type="entry name" value="GTP_cyclohydroI"/>
    <property type="match status" value="1"/>
</dbReference>
<dbReference type="SUPFAM" id="SSF55620">
    <property type="entry name" value="Tetrahydrobiopterin biosynthesis enzymes-like"/>
    <property type="match status" value="1"/>
</dbReference>
<evidence type="ECO:0000256" key="4">
    <source>
        <dbReference type="ARBA" id="ARBA00017272"/>
    </source>
</evidence>
<keyword evidence="5" id="KW-0554">One-carbon metabolism</keyword>
<dbReference type="UniPathway" id="UPA00848">
    <property type="reaction ID" value="UER00151"/>
</dbReference>
<comment type="pathway">
    <text evidence="2">Cofactor biosynthesis; 7,8-dihydroneopterin triphosphate biosynthesis; 7,8-dihydroneopterin triphosphate from GTP: step 1/1.</text>
</comment>
<sequence>MDADRVRDAVRELMLALGEDPAEPRLVATPARSATAWVELLSGSDEDPVAPMSGIAAEEGFGEQVIALRDIAFRSVCEHHLLPFDGVAHLMYRSSGPVSGLGSFIRSIDVLSSRLQLQERLTDQIADAIVEAIAPIGLVVVLVARHGCVSDRGARSIAARTTTIASRGSFSGREEAAAASLLLAPHSPGTPINTTSRSKEDA</sequence>
<dbReference type="Proteomes" id="UP000309133">
    <property type="component" value="Unassembled WGS sequence"/>
</dbReference>
<dbReference type="RefSeq" id="WP_136428527.1">
    <property type="nucleotide sequence ID" value="NZ_SSSM01000005.1"/>
</dbReference>
<dbReference type="PANTHER" id="PTHR11109">
    <property type="entry name" value="GTP CYCLOHYDROLASE I"/>
    <property type="match status" value="1"/>
</dbReference>
<gene>
    <name evidence="9" type="primary">folE</name>
    <name evidence="9" type="ORF">E6C64_15840</name>
</gene>
<keyword evidence="6 9" id="KW-0378">Hydrolase</keyword>
<evidence type="ECO:0000256" key="3">
    <source>
        <dbReference type="ARBA" id="ARBA00012715"/>
    </source>
</evidence>
<dbReference type="PANTHER" id="PTHR11109:SF7">
    <property type="entry name" value="GTP CYCLOHYDROLASE 1"/>
    <property type="match status" value="1"/>
</dbReference>
<feature type="domain" description="GTP cyclohydrolase I" evidence="8">
    <location>
        <begin position="7"/>
        <end position="177"/>
    </location>
</feature>
<dbReference type="OrthoDB" id="9801207at2"/>
<evidence type="ECO:0000256" key="5">
    <source>
        <dbReference type="ARBA" id="ARBA00022563"/>
    </source>
</evidence>
<evidence type="ECO:0000256" key="7">
    <source>
        <dbReference type="ARBA" id="ARBA00030854"/>
    </source>
</evidence>
<evidence type="ECO:0000313" key="9">
    <source>
        <dbReference type="EMBL" id="THG30105.1"/>
    </source>
</evidence>
<dbReference type="GO" id="GO:0005737">
    <property type="term" value="C:cytoplasm"/>
    <property type="evidence" value="ECO:0007669"/>
    <property type="project" value="TreeGrafter"/>
</dbReference>
<dbReference type="InterPro" id="IPR043134">
    <property type="entry name" value="GTP-CH-I_N"/>
</dbReference>
<dbReference type="EC" id="3.5.4.16" evidence="3"/>
<proteinExistence type="predicted"/>
<accession>A0A4S4FLA8</accession>
<dbReference type="GO" id="GO:0008270">
    <property type="term" value="F:zinc ion binding"/>
    <property type="evidence" value="ECO:0007669"/>
    <property type="project" value="TreeGrafter"/>
</dbReference>
<dbReference type="AlphaFoldDB" id="A0A4S4FLA8"/>
<dbReference type="GO" id="GO:0006729">
    <property type="term" value="P:tetrahydrobiopterin biosynthetic process"/>
    <property type="evidence" value="ECO:0007669"/>
    <property type="project" value="TreeGrafter"/>
</dbReference>
<organism evidence="9 10">
    <name type="scientific">Naasia lichenicola</name>
    <dbReference type="NCBI Taxonomy" id="2565933"/>
    <lineage>
        <taxon>Bacteria</taxon>
        <taxon>Bacillati</taxon>
        <taxon>Actinomycetota</taxon>
        <taxon>Actinomycetes</taxon>
        <taxon>Micrococcales</taxon>
        <taxon>Microbacteriaceae</taxon>
        <taxon>Naasia</taxon>
    </lineage>
</organism>
<dbReference type="GO" id="GO:0006730">
    <property type="term" value="P:one-carbon metabolic process"/>
    <property type="evidence" value="ECO:0007669"/>
    <property type="project" value="UniProtKB-KW"/>
</dbReference>
<dbReference type="GO" id="GO:0003934">
    <property type="term" value="F:GTP cyclohydrolase I activity"/>
    <property type="evidence" value="ECO:0007669"/>
    <property type="project" value="UniProtKB-EC"/>
</dbReference>
<keyword evidence="10" id="KW-1185">Reference proteome</keyword>
<reference evidence="9 10" key="1">
    <citation type="submission" date="2019-04" db="EMBL/GenBank/DDBJ databases">
        <authorList>
            <person name="Jiang L."/>
        </authorList>
    </citation>
    <scope>NUCLEOTIDE SEQUENCE [LARGE SCALE GENOMIC DNA]</scope>
    <source>
        <strain evidence="9 10">YIM 131853</strain>
    </source>
</reference>
<dbReference type="EMBL" id="SSSM01000005">
    <property type="protein sequence ID" value="THG30105.1"/>
    <property type="molecule type" value="Genomic_DNA"/>
</dbReference>
<dbReference type="GO" id="GO:0005525">
    <property type="term" value="F:GTP binding"/>
    <property type="evidence" value="ECO:0007669"/>
    <property type="project" value="TreeGrafter"/>
</dbReference>
<dbReference type="InterPro" id="IPR001474">
    <property type="entry name" value="GTP_CycHdrlase_I"/>
</dbReference>
<dbReference type="PROSITE" id="PS00859">
    <property type="entry name" value="GTP_CYCLOHYDROL_1_1"/>
    <property type="match status" value="1"/>
</dbReference>
<dbReference type="InterPro" id="IPR020602">
    <property type="entry name" value="GTP_CycHdrlase_I_dom"/>
</dbReference>
<protein>
    <recommendedName>
        <fullName evidence="4">GTP cyclohydrolase 1</fullName>
        <ecNumber evidence="3">3.5.4.16</ecNumber>
    </recommendedName>
    <alternativeName>
        <fullName evidence="7">GTP cyclohydrolase I</fullName>
    </alternativeName>
</protein>
<evidence type="ECO:0000313" key="10">
    <source>
        <dbReference type="Proteomes" id="UP000309133"/>
    </source>
</evidence>
<comment type="caution">
    <text evidence="9">The sequence shown here is derived from an EMBL/GenBank/DDBJ whole genome shotgun (WGS) entry which is preliminary data.</text>
</comment>
<evidence type="ECO:0000259" key="8">
    <source>
        <dbReference type="Pfam" id="PF01227"/>
    </source>
</evidence>
<evidence type="ECO:0000256" key="6">
    <source>
        <dbReference type="ARBA" id="ARBA00022801"/>
    </source>
</evidence>
<evidence type="ECO:0000256" key="2">
    <source>
        <dbReference type="ARBA" id="ARBA00005080"/>
    </source>
</evidence>
<dbReference type="InterPro" id="IPR043133">
    <property type="entry name" value="GTP-CH-I_C/QueF"/>
</dbReference>
<dbReference type="GO" id="GO:0046654">
    <property type="term" value="P:tetrahydrofolate biosynthetic process"/>
    <property type="evidence" value="ECO:0007669"/>
    <property type="project" value="InterPro"/>
</dbReference>
<evidence type="ECO:0000256" key="1">
    <source>
        <dbReference type="ARBA" id="ARBA00001052"/>
    </source>
</evidence>
<dbReference type="Gene3D" id="1.10.286.10">
    <property type="match status" value="1"/>
</dbReference>
<dbReference type="PROSITE" id="PS00860">
    <property type="entry name" value="GTP_CYCLOHYDROL_1_2"/>
    <property type="match status" value="1"/>
</dbReference>
<name>A0A4S4FLA8_9MICO</name>
<comment type="catalytic activity">
    <reaction evidence="1">
        <text>GTP + H2O = 7,8-dihydroneopterin 3'-triphosphate + formate + H(+)</text>
        <dbReference type="Rhea" id="RHEA:17473"/>
        <dbReference type="ChEBI" id="CHEBI:15377"/>
        <dbReference type="ChEBI" id="CHEBI:15378"/>
        <dbReference type="ChEBI" id="CHEBI:15740"/>
        <dbReference type="ChEBI" id="CHEBI:37565"/>
        <dbReference type="ChEBI" id="CHEBI:58462"/>
        <dbReference type="EC" id="3.5.4.16"/>
    </reaction>
</comment>
<dbReference type="Gene3D" id="3.30.1130.10">
    <property type="match status" value="1"/>
</dbReference>
<dbReference type="NCBIfam" id="NF006826">
    <property type="entry name" value="PRK09347.1-3"/>
    <property type="match status" value="1"/>
</dbReference>
<dbReference type="InterPro" id="IPR018234">
    <property type="entry name" value="GTP_CycHdrlase_I_CS"/>
</dbReference>